<gene>
    <name evidence="2" type="ORF">SSX86_029505</name>
</gene>
<accession>A0AAP0GMF1</accession>
<feature type="compositionally biased region" description="Pro residues" evidence="1">
    <location>
        <begin position="60"/>
        <end position="73"/>
    </location>
</feature>
<evidence type="ECO:0000313" key="3">
    <source>
        <dbReference type="Proteomes" id="UP001408789"/>
    </source>
</evidence>
<sequence>MVGRERGAAGKRRRGGGKGLVGAGVTGDGKEEQGRRKGLGRSRVPYNIQSIEASKARKILPPPTPIQSPPAPMAPATSQLTVNRYKKYETRAFRPTCPGPSPGAGHQNPPGSC</sequence>
<dbReference type="EMBL" id="JBCNJP010000027">
    <property type="protein sequence ID" value="KAK9052875.1"/>
    <property type="molecule type" value="Genomic_DNA"/>
</dbReference>
<dbReference type="Proteomes" id="UP001408789">
    <property type="component" value="Unassembled WGS sequence"/>
</dbReference>
<dbReference type="AlphaFoldDB" id="A0AAP0GMF1"/>
<feature type="compositionally biased region" description="Gly residues" evidence="1">
    <location>
        <begin position="17"/>
        <end position="27"/>
    </location>
</feature>
<evidence type="ECO:0000313" key="2">
    <source>
        <dbReference type="EMBL" id="KAK9052875.1"/>
    </source>
</evidence>
<comment type="caution">
    <text evidence="2">The sequence shown here is derived from an EMBL/GenBank/DDBJ whole genome shotgun (WGS) entry which is preliminary data.</text>
</comment>
<feature type="region of interest" description="Disordered" evidence="1">
    <location>
        <begin position="1"/>
        <end position="113"/>
    </location>
</feature>
<name>A0AAP0GMF1_9ASTR</name>
<evidence type="ECO:0000256" key="1">
    <source>
        <dbReference type="SAM" id="MobiDB-lite"/>
    </source>
</evidence>
<proteinExistence type="predicted"/>
<organism evidence="2 3">
    <name type="scientific">Deinandra increscens subsp. villosa</name>
    <dbReference type="NCBI Taxonomy" id="3103831"/>
    <lineage>
        <taxon>Eukaryota</taxon>
        <taxon>Viridiplantae</taxon>
        <taxon>Streptophyta</taxon>
        <taxon>Embryophyta</taxon>
        <taxon>Tracheophyta</taxon>
        <taxon>Spermatophyta</taxon>
        <taxon>Magnoliopsida</taxon>
        <taxon>eudicotyledons</taxon>
        <taxon>Gunneridae</taxon>
        <taxon>Pentapetalae</taxon>
        <taxon>asterids</taxon>
        <taxon>campanulids</taxon>
        <taxon>Asterales</taxon>
        <taxon>Asteraceae</taxon>
        <taxon>Asteroideae</taxon>
        <taxon>Heliantheae alliance</taxon>
        <taxon>Madieae</taxon>
        <taxon>Madiinae</taxon>
        <taxon>Deinandra</taxon>
    </lineage>
</organism>
<keyword evidence="3" id="KW-1185">Reference proteome</keyword>
<protein>
    <submittedName>
        <fullName evidence="2">Uncharacterized protein</fullName>
    </submittedName>
</protein>
<reference evidence="2 3" key="1">
    <citation type="submission" date="2024-04" db="EMBL/GenBank/DDBJ databases">
        <title>The reference genome of an endangered Asteraceae, Deinandra increscens subsp. villosa, native to the Central Coast of California.</title>
        <authorList>
            <person name="Guilliams M."/>
            <person name="Hasenstab-Lehman K."/>
            <person name="Meyer R."/>
            <person name="Mcevoy S."/>
        </authorList>
    </citation>
    <scope>NUCLEOTIDE SEQUENCE [LARGE SCALE GENOMIC DNA]</scope>
    <source>
        <tissue evidence="2">Leaf</tissue>
    </source>
</reference>